<keyword evidence="4" id="KW-0808">Transferase</keyword>
<dbReference type="PRINTS" id="PR00344">
    <property type="entry name" value="BCTRLSENSOR"/>
</dbReference>
<dbReference type="InterPro" id="IPR011006">
    <property type="entry name" value="CheY-like_superfamily"/>
</dbReference>
<dbReference type="eggNOG" id="COG4191">
    <property type="taxonomic scope" value="Bacteria"/>
</dbReference>
<name>E1QKE9_DESB2</name>
<dbReference type="Gene3D" id="3.30.450.20">
    <property type="entry name" value="PAS domain"/>
    <property type="match status" value="5"/>
</dbReference>
<evidence type="ECO:0000259" key="12">
    <source>
        <dbReference type="PROSITE" id="PS50110"/>
    </source>
</evidence>
<evidence type="ECO:0000256" key="9">
    <source>
        <dbReference type="PROSITE-ProRule" id="PRU00169"/>
    </source>
</evidence>
<feature type="domain" description="PAC" evidence="14">
    <location>
        <begin position="228"/>
        <end position="278"/>
    </location>
</feature>
<dbReference type="HOGENOM" id="CLU_000445_114_51_7"/>
<keyword evidence="5" id="KW-0547">Nucleotide-binding</keyword>
<comment type="catalytic activity">
    <reaction evidence="1">
        <text>ATP + protein L-histidine = ADP + protein N-phospho-L-histidine.</text>
        <dbReference type="EC" id="2.7.13.3"/>
    </reaction>
</comment>
<dbReference type="PROSITE" id="PS50109">
    <property type="entry name" value="HIS_KIN"/>
    <property type="match status" value="1"/>
</dbReference>
<evidence type="ECO:0000256" key="2">
    <source>
        <dbReference type="ARBA" id="ARBA00012438"/>
    </source>
</evidence>
<dbReference type="GO" id="GO:0005524">
    <property type="term" value="F:ATP binding"/>
    <property type="evidence" value="ECO:0007669"/>
    <property type="project" value="UniProtKB-KW"/>
</dbReference>
<feature type="domain" description="PAS" evidence="13">
    <location>
        <begin position="175"/>
        <end position="224"/>
    </location>
</feature>
<keyword evidence="7" id="KW-0067">ATP-binding</keyword>
<dbReference type="SUPFAM" id="SSF47384">
    <property type="entry name" value="Homodimeric domain of signal transducing histidine kinase"/>
    <property type="match status" value="1"/>
</dbReference>
<evidence type="ECO:0000256" key="8">
    <source>
        <dbReference type="ARBA" id="ARBA00023012"/>
    </source>
</evidence>
<accession>E1QKE9</accession>
<dbReference type="InterPro" id="IPR003594">
    <property type="entry name" value="HATPase_dom"/>
</dbReference>
<reference evidence="15 16" key="1">
    <citation type="journal article" date="2010" name="Stand. Genomic Sci.">
        <title>Complete genome sequence of Desulfarculus baarsii type strain (2st14).</title>
        <authorList>
            <person name="Sun H."/>
            <person name="Spring S."/>
            <person name="Lapidus A."/>
            <person name="Davenport K."/>
            <person name="Del Rio T.G."/>
            <person name="Tice H."/>
            <person name="Nolan M."/>
            <person name="Copeland A."/>
            <person name="Cheng J.F."/>
            <person name="Lucas S."/>
            <person name="Tapia R."/>
            <person name="Goodwin L."/>
            <person name="Pitluck S."/>
            <person name="Ivanova N."/>
            <person name="Pagani I."/>
            <person name="Mavromatis K."/>
            <person name="Ovchinnikova G."/>
            <person name="Pati A."/>
            <person name="Chen A."/>
            <person name="Palaniappan K."/>
            <person name="Hauser L."/>
            <person name="Chang Y.J."/>
            <person name="Jeffries C.D."/>
            <person name="Detter J.C."/>
            <person name="Han C."/>
            <person name="Rohde M."/>
            <person name="Brambilla E."/>
            <person name="Goker M."/>
            <person name="Woyke T."/>
            <person name="Bristow J."/>
            <person name="Eisen J.A."/>
            <person name="Markowitz V."/>
            <person name="Hugenholtz P."/>
            <person name="Kyrpides N.C."/>
            <person name="Klenk H.P."/>
            <person name="Land M."/>
        </authorList>
    </citation>
    <scope>NUCLEOTIDE SEQUENCE [LARGE SCALE GENOMIC DNA]</scope>
    <source>
        <strain evidence="16">ATCC 33931 / DSM 2075 / LMG 7858 / VKM B-1802 / 2st14</strain>
    </source>
</reference>
<dbReference type="Proteomes" id="UP000009047">
    <property type="component" value="Chromosome"/>
</dbReference>
<keyword evidence="6 15" id="KW-0418">Kinase</keyword>
<dbReference type="SMART" id="SM00086">
    <property type="entry name" value="PAC"/>
    <property type="match status" value="4"/>
</dbReference>
<dbReference type="PROSITE" id="PS50112">
    <property type="entry name" value="PAS"/>
    <property type="match status" value="1"/>
</dbReference>
<dbReference type="InterPro" id="IPR036890">
    <property type="entry name" value="HATPase_C_sf"/>
</dbReference>
<evidence type="ECO:0000256" key="7">
    <source>
        <dbReference type="ARBA" id="ARBA00022840"/>
    </source>
</evidence>
<evidence type="ECO:0000313" key="16">
    <source>
        <dbReference type="Proteomes" id="UP000009047"/>
    </source>
</evidence>
<protein>
    <recommendedName>
        <fullName evidence="2">histidine kinase</fullName>
        <ecNumber evidence="2">2.7.13.3</ecNumber>
    </recommendedName>
</protein>
<dbReference type="Pfam" id="PF13188">
    <property type="entry name" value="PAS_8"/>
    <property type="match status" value="1"/>
</dbReference>
<dbReference type="SMART" id="SM00388">
    <property type="entry name" value="HisKA"/>
    <property type="match status" value="1"/>
</dbReference>
<feature type="region of interest" description="Disordered" evidence="10">
    <location>
        <begin position="1"/>
        <end position="26"/>
    </location>
</feature>
<dbReference type="InterPro" id="IPR003661">
    <property type="entry name" value="HisK_dim/P_dom"/>
</dbReference>
<evidence type="ECO:0000256" key="3">
    <source>
        <dbReference type="ARBA" id="ARBA00022553"/>
    </source>
</evidence>
<dbReference type="KEGG" id="dbr:Deba_2688"/>
<dbReference type="SUPFAM" id="SSF55874">
    <property type="entry name" value="ATPase domain of HSP90 chaperone/DNA topoisomerase II/histidine kinase"/>
    <property type="match status" value="1"/>
</dbReference>
<proteinExistence type="predicted"/>
<organism evidence="15 16">
    <name type="scientific">Desulfarculus baarsii (strain ATCC 33931 / DSM 2075 / LMG 7858 / VKM B-1802 / 2st14)</name>
    <dbReference type="NCBI Taxonomy" id="644282"/>
    <lineage>
        <taxon>Bacteria</taxon>
        <taxon>Pseudomonadati</taxon>
        <taxon>Thermodesulfobacteriota</taxon>
        <taxon>Desulfarculia</taxon>
        <taxon>Desulfarculales</taxon>
        <taxon>Desulfarculaceae</taxon>
        <taxon>Desulfarculus</taxon>
    </lineage>
</organism>
<dbReference type="Pfam" id="PF13426">
    <property type="entry name" value="PAS_9"/>
    <property type="match status" value="3"/>
</dbReference>
<evidence type="ECO:0000256" key="6">
    <source>
        <dbReference type="ARBA" id="ARBA00022777"/>
    </source>
</evidence>
<dbReference type="InterPro" id="IPR001610">
    <property type="entry name" value="PAC"/>
</dbReference>
<evidence type="ECO:0000259" key="11">
    <source>
        <dbReference type="PROSITE" id="PS50109"/>
    </source>
</evidence>
<dbReference type="InterPro" id="IPR036097">
    <property type="entry name" value="HisK_dim/P_sf"/>
</dbReference>
<dbReference type="AlphaFoldDB" id="E1QKE9"/>
<dbReference type="SMART" id="SM00387">
    <property type="entry name" value="HATPase_c"/>
    <property type="match status" value="1"/>
</dbReference>
<dbReference type="EMBL" id="CP002085">
    <property type="protein sequence ID" value="ADK86042.1"/>
    <property type="molecule type" value="Genomic_DNA"/>
</dbReference>
<evidence type="ECO:0000256" key="5">
    <source>
        <dbReference type="ARBA" id="ARBA00022741"/>
    </source>
</evidence>
<dbReference type="NCBIfam" id="TIGR00229">
    <property type="entry name" value="sensory_box"/>
    <property type="match status" value="4"/>
</dbReference>
<gene>
    <name evidence="15" type="ordered locus">Deba_2688</name>
</gene>
<dbReference type="SUPFAM" id="SSF55785">
    <property type="entry name" value="PYP-like sensor domain (PAS domain)"/>
    <property type="match status" value="5"/>
</dbReference>
<dbReference type="InterPro" id="IPR001789">
    <property type="entry name" value="Sig_transdc_resp-reg_receiver"/>
</dbReference>
<dbReference type="SUPFAM" id="SSF52172">
    <property type="entry name" value="CheY-like"/>
    <property type="match status" value="1"/>
</dbReference>
<evidence type="ECO:0000313" key="15">
    <source>
        <dbReference type="EMBL" id="ADK86042.1"/>
    </source>
</evidence>
<keyword evidence="8" id="KW-0902">Two-component regulatory system</keyword>
<dbReference type="InterPro" id="IPR000700">
    <property type="entry name" value="PAS-assoc_C"/>
</dbReference>
<dbReference type="InterPro" id="IPR013655">
    <property type="entry name" value="PAS_fold_3"/>
</dbReference>
<dbReference type="Pfam" id="PF02518">
    <property type="entry name" value="HATPase_c"/>
    <property type="match status" value="1"/>
</dbReference>
<dbReference type="CDD" id="cd00082">
    <property type="entry name" value="HisKA"/>
    <property type="match status" value="1"/>
</dbReference>
<dbReference type="PANTHER" id="PTHR43065">
    <property type="entry name" value="SENSOR HISTIDINE KINASE"/>
    <property type="match status" value="1"/>
</dbReference>
<dbReference type="eggNOG" id="COG0745">
    <property type="taxonomic scope" value="Bacteria"/>
</dbReference>
<dbReference type="Pfam" id="PF08447">
    <property type="entry name" value="PAS_3"/>
    <property type="match status" value="1"/>
</dbReference>
<feature type="domain" description="Response regulatory" evidence="12">
    <location>
        <begin position="908"/>
        <end position="1024"/>
    </location>
</feature>
<dbReference type="InterPro" id="IPR005467">
    <property type="entry name" value="His_kinase_dom"/>
</dbReference>
<feature type="domain" description="PAC" evidence="14">
    <location>
        <begin position="473"/>
        <end position="524"/>
    </location>
</feature>
<evidence type="ECO:0000256" key="10">
    <source>
        <dbReference type="SAM" id="MobiDB-lite"/>
    </source>
</evidence>
<feature type="compositionally biased region" description="Basic and acidic residues" evidence="10">
    <location>
        <begin position="1"/>
        <end position="11"/>
    </location>
</feature>
<dbReference type="SMART" id="SM00091">
    <property type="entry name" value="PAS"/>
    <property type="match status" value="5"/>
</dbReference>
<dbReference type="InterPro" id="IPR035965">
    <property type="entry name" value="PAS-like_dom_sf"/>
</dbReference>
<keyword evidence="3 9" id="KW-0597">Phosphoprotein</keyword>
<evidence type="ECO:0000259" key="14">
    <source>
        <dbReference type="PROSITE" id="PS50113"/>
    </source>
</evidence>
<evidence type="ECO:0000256" key="4">
    <source>
        <dbReference type="ARBA" id="ARBA00022679"/>
    </source>
</evidence>
<dbReference type="Gene3D" id="1.10.287.130">
    <property type="match status" value="1"/>
</dbReference>
<dbReference type="Gene3D" id="3.40.50.2300">
    <property type="match status" value="1"/>
</dbReference>
<dbReference type="EC" id="2.7.13.3" evidence="2"/>
<evidence type="ECO:0000256" key="1">
    <source>
        <dbReference type="ARBA" id="ARBA00000085"/>
    </source>
</evidence>
<keyword evidence="16" id="KW-1185">Reference proteome</keyword>
<dbReference type="STRING" id="644282.Deba_2688"/>
<dbReference type="eggNOG" id="COG2202">
    <property type="taxonomic scope" value="Bacteria"/>
</dbReference>
<dbReference type="PROSITE" id="PS50110">
    <property type="entry name" value="RESPONSE_REGULATORY"/>
    <property type="match status" value="1"/>
</dbReference>
<dbReference type="CDD" id="cd00130">
    <property type="entry name" value="PAS"/>
    <property type="match status" value="3"/>
</dbReference>
<dbReference type="Pfam" id="PF00072">
    <property type="entry name" value="Response_reg"/>
    <property type="match status" value="1"/>
</dbReference>
<dbReference type="CDD" id="cd00156">
    <property type="entry name" value="REC"/>
    <property type="match status" value="1"/>
</dbReference>
<evidence type="ECO:0000259" key="13">
    <source>
        <dbReference type="PROSITE" id="PS50112"/>
    </source>
</evidence>
<dbReference type="InterPro" id="IPR004358">
    <property type="entry name" value="Sig_transdc_His_kin-like_C"/>
</dbReference>
<feature type="modified residue" description="4-aspartylphosphate" evidence="9">
    <location>
        <position position="959"/>
    </location>
</feature>
<dbReference type="GO" id="GO:0000155">
    <property type="term" value="F:phosphorelay sensor kinase activity"/>
    <property type="evidence" value="ECO:0007669"/>
    <property type="project" value="InterPro"/>
</dbReference>
<dbReference type="PROSITE" id="PS50113">
    <property type="entry name" value="PAC"/>
    <property type="match status" value="2"/>
</dbReference>
<dbReference type="Gene3D" id="3.30.565.10">
    <property type="entry name" value="Histidine kinase-like ATPase, C-terminal domain"/>
    <property type="match status" value="1"/>
</dbReference>
<dbReference type="Pfam" id="PF00512">
    <property type="entry name" value="HisKA"/>
    <property type="match status" value="1"/>
</dbReference>
<sequence length="1027" mass="113380">MAEVVDEKIERMVGGASGEPRQGNGAERLTGGILRMARQMPILLLGFGLDGLVTFWNDECARVTGYDAVEAMANRDMAARLCPEGHDRQRLREILVTPEDDFHEREFSLKTKDGALKTIAWSNISRSFPVEGWASWVVGVDVSGRRAAETALRISEEKFHTLVDSAVEGINVAQEGRLCYLNKSMAAMLGYEPEELLGHGFHELIHPADLPIVLERHYSRLRGGSPPNVYPFRLVAKDNRVRWAELKTVIIDWEGRPATLNLMRDITDRRNIEQALRDGERRYQALADATFESVLIVERGRCVEANKTALAMFGYDHDQLLERDFCDLFADTACQEIRRFMQSGSAEPMEAEARRGDGGFFWAEVCCRQASYQGQAVTVCAVRDVTANKTAQIELRRSEATIRGILNAAPIAIGIMVGAERVLGWSNKMMSEMTGFSVEELEGMPASGLYPDSQEYERVGRLRRELLPATGLGSGETVWRRKDGALIDVLLSGALLNPDDMADGLVYTALDITQRKKTEQALKDNEERLRKIVEGLPLGAVLRDGDRLYANKAVEDITGWARADLATVADCFARIFVEEPERFAALYDKFRSSDGPSKMVVNITRRDGQRRAVEFSSSKEGENELWLLRDVTEETKAAEEKARLESQLRHAQKMEALGTLAGGIAHDFNNILAAIIGFTELAVEGHQEGQVNPADLKQVLRSAERARELVRQILAFSRQTEAELRPMDLNKQLGQTVELLKCTLPKMISVETILSGDAPLVLANNNQIEQLLLNLANNARDAMPEGGRLIFETESAMLDDEFCQHHVGLEPGAYVLLKVSDTGHGMDAKTLSRMYDPFFSTKEVGRGTGLGMSTVYGIVKGHRGHISCYSEPGRGTIFRVYLPVSPAGQEGASGELPTQINGPGGTETILLVDDEPALREIGAKMLARRGYHVTRAASGEEALEIFDADPSAIDLVILDVSMPGMGGHACLRKLREADPQVKVIIASGYSRETQLKEIAAVGASGYVAKPFRAYDLLTLVRQVLDEG</sequence>
<dbReference type="InterPro" id="IPR000014">
    <property type="entry name" value="PAS"/>
</dbReference>
<dbReference type="PANTHER" id="PTHR43065:SF46">
    <property type="entry name" value="C4-DICARBOXYLATE TRANSPORT SENSOR PROTEIN DCTB"/>
    <property type="match status" value="1"/>
</dbReference>
<feature type="domain" description="Histidine kinase" evidence="11">
    <location>
        <begin position="663"/>
        <end position="886"/>
    </location>
</feature>
<dbReference type="SMART" id="SM00448">
    <property type="entry name" value="REC"/>
    <property type="match status" value="1"/>
</dbReference>
<dbReference type="OrthoDB" id="9806821at2"/>
<dbReference type="RefSeq" id="WP_013259481.1">
    <property type="nucleotide sequence ID" value="NC_014365.1"/>
</dbReference>